<evidence type="ECO:0000313" key="1">
    <source>
        <dbReference type="EMBL" id="CAD8201962.1"/>
    </source>
</evidence>
<protein>
    <submittedName>
        <fullName evidence="1">Uncharacterized protein</fullName>
    </submittedName>
</protein>
<dbReference type="EMBL" id="CAJJDO010000129">
    <property type="protein sequence ID" value="CAD8201962.1"/>
    <property type="molecule type" value="Genomic_DNA"/>
</dbReference>
<gene>
    <name evidence="1" type="ORF">PPENT_87.1.T1290128</name>
</gene>
<evidence type="ECO:0000313" key="2">
    <source>
        <dbReference type="Proteomes" id="UP000689195"/>
    </source>
</evidence>
<dbReference type="Proteomes" id="UP000689195">
    <property type="component" value="Unassembled WGS sequence"/>
</dbReference>
<reference evidence="1" key="1">
    <citation type="submission" date="2021-01" db="EMBL/GenBank/DDBJ databases">
        <authorList>
            <consortium name="Genoscope - CEA"/>
            <person name="William W."/>
        </authorList>
    </citation>
    <scope>NUCLEOTIDE SEQUENCE</scope>
</reference>
<name>A0A8S1XNH3_9CILI</name>
<accession>A0A8S1XNH3</accession>
<comment type="caution">
    <text evidence="1">The sequence shown here is derived from an EMBL/GenBank/DDBJ whole genome shotgun (WGS) entry which is preliminary data.</text>
</comment>
<proteinExistence type="predicted"/>
<dbReference type="AlphaFoldDB" id="A0A8S1XNH3"/>
<organism evidence="1 2">
    <name type="scientific">Paramecium pentaurelia</name>
    <dbReference type="NCBI Taxonomy" id="43138"/>
    <lineage>
        <taxon>Eukaryota</taxon>
        <taxon>Sar</taxon>
        <taxon>Alveolata</taxon>
        <taxon>Ciliophora</taxon>
        <taxon>Intramacronucleata</taxon>
        <taxon>Oligohymenophorea</taxon>
        <taxon>Peniculida</taxon>
        <taxon>Parameciidae</taxon>
        <taxon>Paramecium</taxon>
    </lineage>
</organism>
<sequence>MAYRKLNNRHKDRHWESLKISEISNIEVTWRNGK</sequence>
<keyword evidence="2" id="KW-1185">Reference proteome</keyword>